<reference evidence="1 2" key="1">
    <citation type="journal article" date="2019" name="Int. J. Syst. Evol. Microbiol.">
        <title>The Global Catalogue of Microorganisms (GCM) 10K type strain sequencing project: providing services to taxonomists for standard genome sequencing and annotation.</title>
        <authorList>
            <consortium name="The Broad Institute Genomics Platform"/>
            <consortium name="The Broad Institute Genome Sequencing Center for Infectious Disease"/>
            <person name="Wu L."/>
            <person name="Ma J."/>
        </authorList>
    </citation>
    <scope>NUCLEOTIDE SEQUENCE [LARGE SCALE GENOMIC DNA]</scope>
    <source>
        <strain evidence="1 2">JCM 16112</strain>
    </source>
</reference>
<evidence type="ECO:0000313" key="2">
    <source>
        <dbReference type="Proteomes" id="UP001500469"/>
    </source>
</evidence>
<comment type="caution">
    <text evidence="1">The sequence shown here is derived from an EMBL/GenBank/DDBJ whole genome shotgun (WGS) entry which is preliminary data.</text>
</comment>
<dbReference type="InterPro" id="IPR011990">
    <property type="entry name" value="TPR-like_helical_dom_sf"/>
</dbReference>
<organism evidence="1 2">
    <name type="scientific">Algoriphagus jejuensis</name>
    <dbReference type="NCBI Taxonomy" id="419934"/>
    <lineage>
        <taxon>Bacteria</taxon>
        <taxon>Pseudomonadati</taxon>
        <taxon>Bacteroidota</taxon>
        <taxon>Cytophagia</taxon>
        <taxon>Cytophagales</taxon>
        <taxon>Cyclobacteriaceae</taxon>
        <taxon>Algoriphagus</taxon>
    </lineage>
</organism>
<dbReference type="EMBL" id="BAAAFI010000047">
    <property type="protein sequence ID" value="GAA0880794.1"/>
    <property type="molecule type" value="Genomic_DNA"/>
</dbReference>
<gene>
    <name evidence="1" type="ORF">GCM10009119_37640</name>
</gene>
<accession>A0ABN1N501</accession>
<evidence type="ECO:0000313" key="1">
    <source>
        <dbReference type="EMBL" id="GAA0880794.1"/>
    </source>
</evidence>
<dbReference type="Pfam" id="PF12771">
    <property type="entry name" value="SusD-like_2"/>
    <property type="match status" value="1"/>
</dbReference>
<dbReference type="PROSITE" id="PS51257">
    <property type="entry name" value="PROKAR_LIPOPROTEIN"/>
    <property type="match status" value="1"/>
</dbReference>
<dbReference type="SUPFAM" id="SSF48452">
    <property type="entry name" value="TPR-like"/>
    <property type="match status" value="1"/>
</dbReference>
<protein>
    <submittedName>
        <fullName evidence="1">SusD/RagB family nutrient-binding outer membrane lipoprotein</fullName>
    </submittedName>
</protein>
<dbReference type="Gene3D" id="1.25.40.390">
    <property type="match status" value="1"/>
</dbReference>
<dbReference type="InterPro" id="IPR041662">
    <property type="entry name" value="SusD-like_2"/>
</dbReference>
<dbReference type="Proteomes" id="UP001500469">
    <property type="component" value="Unassembled WGS sequence"/>
</dbReference>
<sequence>MVSNMKNILINKISGILVICMLCTSLSCTEDWSEMNINPNQPSAVPPSNVFGAGLTVVAGQLFGERIGIYYAGTWSGQTAAIGAGDYEFRVGINSDQWDNLFRAMAYFEDSRKTALEAGNTNLAAVSLIMKAFTAQQTSDMWGDIPYSQAFLLEQEGILNPVFDTHKEVYTQILSELAEANTLLNANVGTIGVGDFIYAGNVSKWKKFANSLRLRVAMRMSVVDPQAAAPVISQILGDPATYPVIEANIDNAYMNWPGIATNNIEPWRARLGVPTNKQDGYRTNYDMINLLVEMNDPRLPVYADKNQNGFYNGYKMGIGQTGFPLNTNANVSHIGNRFGYDDKGFSPFMNASQVWFIKAEAAERGLVSGGNAQEYYTKGITTAMQENSISQAGIDTYLMGTDVAWGSGTKSNLEKIRLQNWIGLYKQSVEAWAEVRRTDVPMLVNVSNDYASNHNRPPFRMSYPANEVAFNESFPDNVVQVDIFYGDQIWWDTREGVY</sequence>
<keyword evidence="1" id="KW-0449">Lipoprotein</keyword>
<name>A0ABN1N501_9BACT</name>
<keyword evidence="2" id="KW-1185">Reference proteome</keyword>
<proteinExistence type="predicted"/>